<sequence>MTSASRSSRGRRGGSGAGPRGSPTRCRCRPARRTRRRRSTRTPWWSSARRPSPGGSRGRSSGASRRRSSGRRRPRRRPPPPSPRRRSRLAAPRRDQLGQQNQCLLKMGLMYLHLTIWFCGSSFVYQDTLILGKLCWRLALIVVRKAM</sequence>
<dbReference type="EMBL" id="GBRH01269498">
    <property type="protein sequence ID" value="JAD28397.1"/>
    <property type="molecule type" value="Transcribed_RNA"/>
</dbReference>
<keyword evidence="2" id="KW-1133">Transmembrane helix</keyword>
<keyword evidence="2" id="KW-0472">Membrane</keyword>
<protein>
    <submittedName>
        <fullName evidence="3">Uncharacterized protein</fullName>
    </submittedName>
</protein>
<feature type="transmembrane region" description="Helical" evidence="2">
    <location>
        <begin position="103"/>
        <end position="125"/>
    </location>
</feature>
<feature type="compositionally biased region" description="Basic residues" evidence="1">
    <location>
        <begin position="64"/>
        <end position="88"/>
    </location>
</feature>
<keyword evidence="2" id="KW-0812">Transmembrane</keyword>
<organism evidence="3">
    <name type="scientific">Arundo donax</name>
    <name type="common">Giant reed</name>
    <name type="synonym">Donax arundinaceus</name>
    <dbReference type="NCBI Taxonomy" id="35708"/>
    <lineage>
        <taxon>Eukaryota</taxon>
        <taxon>Viridiplantae</taxon>
        <taxon>Streptophyta</taxon>
        <taxon>Embryophyta</taxon>
        <taxon>Tracheophyta</taxon>
        <taxon>Spermatophyta</taxon>
        <taxon>Magnoliopsida</taxon>
        <taxon>Liliopsida</taxon>
        <taxon>Poales</taxon>
        <taxon>Poaceae</taxon>
        <taxon>PACMAD clade</taxon>
        <taxon>Arundinoideae</taxon>
        <taxon>Arundineae</taxon>
        <taxon>Arundo</taxon>
    </lineage>
</organism>
<evidence type="ECO:0000256" key="2">
    <source>
        <dbReference type="SAM" id="Phobius"/>
    </source>
</evidence>
<evidence type="ECO:0000313" key="3">
    <source>
        <dbReference type="EMBL" id="JAD28397.1"/>
    </source>
</evidence>
<evidence type="ECO:0000256" key="1">
    <source>
        <dbReference type="SAM" id="MobiDB-lite"/>
    </source>
</evidence>
<feature type="compositionally biased region" description="Low complexity" evidence="1">
    <location>
        <begin position="41"/>
        <end position="63"/>
    </location>
</feature>
<reference evidence="3" key="1">
    <citation type="submission" date="2014-09" db="EMBL/GenBank/DDBJ databases">
        <authorList>
            <person name="Magalhaes I.L.F."/>
            <person name="Oliveira U."/>
            <person name="Santos F.R."/>
            <person name="Vidigal T.H.D.A."/>
            <person name="Brescovit A.D."/>
            <person name="Santos A.J."/>
        </authorList>
    </citation>
    <scope>NUCLEOTIDE SEQUENCE</scope>
    <source>
        <tissue evidence="3">Shoot tissue taken approximately 20 cm above the soil surface</tissue>
    </source>
</reference>
<proteinExistence type="predicted"/>
<feature type="region of interest" description="Disordered" evidence="1">
    <location>
        <begin position="1"/>
        <end position="96"/>
    </location>
</feature>
<name>A0A0A8Z0L0_ARUDO</name>
<accession>A0A0A8Z0L0</accession>
<reference evidence="3" key="2">
    <citation type="journal article" date="2015" name="Data Brief">
        <title>Shoot transcriptome of the giant reed, Arundo donax.</title>
        <authorList>
            <person name="Barrero R.A."/>
            <person name="Guerrero F.D."/>
            <person name="Moolhuijzen P."/>
            <person name="Goolsby J.A."/>
            <person name="Tidwell J."/>
            <person name="Bellgard S.E."/>
            <person name="Bellgard M.I."/>
        </authorList>
    </citation>
    <scope>NUCLEOTIDE SEQUENCE</scope>
    <source>
        <tissue evidence="3">Shoot tissue taken approximately 20 cm above the soil surface</tissue>
    </source>
</reference>
<feature type="compositionally biased region" description="Basic residues" evidence="1">
    <location>
        <begin position="26"/>
        <end position="40"/>
    </location>
</feature>
<dbReference type="AlphaFoldDB" id="A0A0A8Z0L0"/>